<dbReference type="GO" id="GO:0005789">
    <property type="term" value="C:endoplasmic reticulum membrane"/>
    <property type="evidence" value="ECO:0007669"/>
    <property type="project" value="UniProtKB-SubCell"/>
</dbReference>
<dbReference type="GO" id="GO:0072659">
    <property type="term" value="P:protein localization to plasma membrane"/>
    <property type="evidence" value="ECO:0007669"/>
    <property type="project" value="TreeGrafter"/>
</dbReference>
<keyword evidence="2 5" id="KW-0812">Transmembrane</keyword>
<evidence type="ECO:0000313" key="7">
    <source>
        <dbReference type="Proteomes" id="UP001652621"/>
    </source>
</evidence>
<dbReference type="InterPro" id="IPR009447">
    <property type="entry name" value="PIGW/GWT1"/>
</dbReference>
<dbReference type="PANTHER" id="PTHR20661:SF0">
    <property type="entry name" value="PHOSPHATIDYLINOSITOL-GLYCAN BIOSYNTHESIS CLASS W PROTEIN"/>
    <property type="match status" value="1"/>
</dbReference>
<dbReference type="GO" id="GO:0006506">
    <property type="term" value="P:GPI anchor biosynthetic process"/>
    <property type="evidence" value="ECO:0007669"/>
    <property type="project" value="UniProtKB-UniPathway"/>
</dbReference>
<feature type="transmembrane region" description="Helical" evidence="5">
    <location>
        <begin position="124"/>
        <end position="147"/>
    </location>
</feature>
<feature type="transmembrane region" description="Helical" evidence="5">
    <location>
        <begin position="257"/>
        <end position="278"/>
    </location>
</feature>
<feature type="transmembrane region" description="Helical" evidence="5">
    <location>
        <begin position="191"/>
        <end position="210"/>
    </location>
</feature>
<dbReference type="KEGG" id="mde:101889370"/>
<organism evidence="6">
    <name type="scientific">Musca domestica</name>
    <name type="common">House fly</name>
    <dbReference type="NCBI Taxonomy" id="7370"/>
    <lineage>
        <taxon>Eukaryota</taxon>
        <taxon>Metazoa</taxon>
        <taxon>Ecdysozoa</taxon>
        <taxon>Arthropoda</taxon>
        <taxon>Hexapoda</taxon>
        <taxon>Insecta</taxon>
        <taxon>Pterygota</taxon>
        <taxon>Neoptera</taxon>
        <taxon>Endopterygota</taxon>
        <taxon>Diptera</taxon>
        <taxon>Brachycera</taxon>
        <taxon>Muscomorpha</taxon>
        <taxon>Muscoidea</taxon>
        <taxon>Muscidae</taxon>
        <taxon>Musca</taxon>
    </lineage>
</organism>
<evidence type="ECO:0000256" key="5">
    <source>
        <dbReference type="RuleBase" id="RU280819"/>
    </source>
</evidence>
<comment type="similarity">
    <text evidence="5">Belongs to the PIGW family.</text>
</comment>
<feature type="transmembrane region" description="Helical" evidence="5">
    <location>
        <begin position="153"/>
        <end position="170"/>
    </location>
</feature>
<dbReference type="EnsemblMetazoa" id="MDOA011175-RA">
    <property type="protein sequence ID" value="MDOA011175-PA"/>
    <property type="gene ID" value="MDOA011175"/>
</dbReference>
<evidence type="ECO:0000256" key="2">
    <source>
        <dbReference type="ARBA" id="ARBA00022692"/>
    </source>
</evidence>
<dbReference type="GO" id="GO:0032216">
    <property type="term" value="F:glucosaminyl-phosphatidylinositol O-acyltransferase activity"/>
    <property type="evidence" value="ECO:0007669"/>
    <property type="project" value="TreeGrafter"/>
</dbReference>
<dbReference type="EC" id="2.3.-.-" evidence="5"/>
<evidence type="ECO:0000313" key="8">
    <source>
        <dbReference type="RefSeq" id="XP_058979912.1"/>
    </source>
</evidence>
<name>A0A1I8N3K9_MUSDO</name>
<dbReference type="PIRSF" id="PIRSF017321">
    <property type="entry name" value="GWT1"/>
    <property type="match status" value="1"/>
</dbReference>
<feature type="transmembrane region" description="Helical" evidence="5">
    <location>
        <begin position="524"/>
        <end position="543"/>
    </location>
</feature>
<dbReference type="UniPathway" id="UPA00196"/>
<reference evidence="6" key="1">
    <citation type="submission" date="2020-05" db="UniProtKB">
        <authorList>
            <consortium name="EnsemblMetazoa"/>
        </authorList>
    </citation>
    <scope>IDENTIFICATION</scope>
    <source>
        <strain evidence="6">Aabys</strain>
    </source>
</reference>
<feature type="transmembrane region" description="Helical" evidence="5">
    <location>
        <begin position="490"/>
        <end position="512"/>
    </location>
</feature>
<dbReference type="eggNOG" id="KOG0411">
    <property type="taxonomic scope" value="Eukaryota"/>
</dbReference>
<comment type="subcellular location">
    <subcellularLocation>
        <location evidence="5">Endoplasmic reticulum membrane</location>
        <topology evidence="5">Multi-pass membrane protein</topology>
    </subcellularLocation>
    <subcellularLocation>
        <location evidence="1">Membrane</location>
        <topology evidence="1">Multi-pass membrane protein</topology>
    </subcellularLocation>
</comment>
<keyword evidence="5" id="KW-0337">GPI-anchor biosynthesis</keyword>
<dbReference type="Pfam" id="PF06423">
    <property type="entry name" value="GWT1"/>
    <property type="match status" value="1"/>
</dbReference>
<evidence type="ECO:0000256" key="4">
    <source>
        <dbReference type="ARBA" id="ARBA00023136"/>
    </source>
</evidence>
<dbReference type="RefSeq" id="XP_058979912.1">
    <property type="nucleotide sequence ID" value="XM_059123929.1"/>
</dbReference>
<comment type="pathway">
    <text evidence="5">Glycolipid biosynthesis; glycosylphosphatidylinositol-anchor biosynthesis.</text>
</comment>
<evidence type="ECO:0000256" key="3">
    <source>
        <dbReference type="ARBA" id="ARBA00022989"/>
    </source>
</evidence>
<feature type="transmembrane region" description="Helical" evidence="5">
    <location>
        <begin position="82"/>
        <end position="103"/>
    </location>
</feature>
<feature type="transmembrane region" description="Helical" evidence="5">
    <location>
        <begin position="360"/>
        <end position="377"/>
    </location>
</feature>
<accession>A0A1I8N3K9</accession>
<feature type="transmembrane region" description="Helical" evidence="5">
    <location>
        <begin position="424"/>
        <end position="447"/>
    </location>
</feature>
<reference evidence="8" key="2">
    <citation type="submission" date="2025-05" db="UniProtKB">
        <authorList>
            <consortium name="RefSeq"/>
        </authorList>
    </citation>
    <scope>IDENTIFICATION</scope>
    <source>
        <strain evidence="8">Aabys</strain>
        <tissue evidence="8">Whole body</tissue>
    </source>
</reference>
<feature type="transmembrane region" description="Helical" evidence="5">
    <location>
        <begin position="225"/>
        <end position="245"/>
    </location>
</feature>
<keyword evidence="7" id="KW-1185">Reference proteome</keyword>
<keyword evidence="5" id="KW-0808">Transferase</keyword>
<dbReference type="VEuPathDB" id="VectorBase:MDOA011175"/>
<evidence type="ECO:0000313" key="6">
    <source>
        <dbReference type="EnsemblMetazoa" id="MDOA011175-PA"/>
    </source>
</evidence>
<feature type="transmembrane region" description="Helical" evidence="5">
    <location>
        <begin position="317"/>
        <end position="340"/>
    </location>
</feature>
<dbReference type="OrthoDB" id="15270at2759"/>
<sequence>MALDNNYGDKYNNWHPGNDEYYCNAEATNNFECLSLVKQLLACRRFQDRWPVCWSKPTAEQNDTSHRMDIYEKHSEETLIRIWHIQCTIVVTLMAIALARVVVRHTLGRHRKEEGNDRSKGGTGMVSWCKVYILEFLVISMPAVVSVNVFNRYVDHILAIAVIVVLAVVWRSRCTQRAKERIYEFGRRPAIFTLLRSTISLLTVLCILAIDFESFPKKFRKTRRYGAGLMDVGIGLFVFSMALVSPRSKRFADIRKMCFTVACMLVLGLARTIVITSIDYHQDEHEYGKHLNAFFTLGLTKLFATLLGYVAGKDRHLLPLGIVILIIHEVTLQCGIASFVLDPFDRTDLLTANREGICSLPGFIALYLLSQYIGQWIKSKDVLSFEEIKQKLIHLSCCGAVLWLVVISSVMVIGIARVTCNFGYVTWMLAIAVTMCALYLFVFDIVLDTLLPVNKEDHILELTNPSEKGLLGNAASAATISKIPTLVEAINYNGLVYFLLGNVLTGAVNIFLNTDERSNTESVVILMGYMFLTSLVVSLMYRFKIRIA</sequence>
<dbReference type="Proteomes" id="UP001652621">
    <property type="component" value="Unplaced"/>
</dbReference>
<keyword evidence="4 5" id="KW-0472">Membrane</keyword>
<feature type="transmembrane region" description="Helical" evidence="5">
    <location>
        <begin position="397"/>
        <end position="418"/>
    </location>
</feature>
<keyword evidence="5" id="KW-0012">Acyltransferase</keyword>
<keyword evidence="3 5" id="KW-1133">Transmembrane helix</keyword>
<evidence type="ECO:0000256" key="1">
    <source>
        <dbReference type="ARBA" id="ARBA00004141"/>
    </source>
</evidence>
<keyword evidence="5" id="KW-0256">Endoplasmic reticulum</keyword>
<dbReference type="RefSeq" id="XP_005186951.2">
    <property type="nucleotide sequence ID" value="XM_005186894.4"/>
</dbReference>
<gene>
    <name evidence="6" type="primary">101889370</name>
    <name evidence="8" type="synonym">LOC131803028</name>
</gene>
<feature type="transmembrane region" description="Helical" evidence="5">
    <location>
        <begin position="290"/>
        <end position="310"/>
    </location>
</feature>
<protein>
    <recommendedName>
        <fullName evidence="5">Phosphatidylinositol-glycan biosynthesis class W protein</fullName>
        <ecNumber evidence="5">2.3.-.-</ecNumber>
    </recommendedName>
</protein>
<proteinExistence type="inferred from homology"/>
<dbReference type="PANTHER" id="PTHR20661">
    <property type="entry name" value="PHOSPHATIDYLINOSITOL-GLYCAN BIOSYNTHESIS CLASS W PROTEIN"/>
    <property type="match status" value="1"/>
</dbReference>
<comment type="function">
    <text evidence="5">A acetyltransferase, which acetylates the inositol ring of phosphatidylinositol during biosynthesis of GPI-anchor.</text>
</comment>
<dbReference type="VEuPathDB" id="VectorBase:MDOMA2_004760"/>
<dbReference type="AlphaFoldDB" id="A0A1I8N3K9"/>
<dbReference type="STRING" id="7370.A0A1I8N3K9"/>